<dbReference type="Pfam" id="PF04357">
    <property type="entry name" value="TamB"/>
    <property type="match status" value="1"/>
</dbReference>
<keyword evidence="4" id="KW-0472">Membrane</keyword>
<keyword evidence="3" id="KW-1133">Transmembrane helix</keyword>
<name>Q47IW3_DECAR</name>
<evidence type="ECO:0000256" key="2">
    <source>
        <dbReference type="ARBA" id="ARBA00022692"/>
    </source>
</evidence>
<accession>Q47IW3</accession>
<evidence type="ECO:0000256" key="5">
    <source>
        <dbReference type="SAM" id="SignalP"/>
    </source>
</evidence>
<dbReference type="EMBL" id="CP000089">
    <property type="protein sequence ID" value="AAZ45218.1"/>
    <property type="molecule type" value="Genomic_DNA"/>
</dbReference>
<feature type="chain" id="PRO_5004233637" description="Translocation and assembly module TamB C-terminal domain-containing protein" evidence="5">
    <location>
        <begin position="22"/>
        <end position="1218"/>
    </location>
</feature>
<dbReference type="InterPro" id="IPR007452">
    <property type="entry name" value="TamB_C"/>
</dbReference>
<evidence type="ECO:0000313" key="7">
    <source>
        <dbReference type="EMBL" id="AAZ45218.1"/>
    </source>
</evidence>
<sequence>MLRRKLLLASTVILIASATWLTTSESGLQATTRLASSLTGGQLQIEQASGRLSGPLDLGRLHWQSTGLDIEATQIHLDWSPSALLHGTLQIAELTVGHLHIANQPSASPSIAPTDLRLPLAIEVQKLAIATLSYGEAFTATDLAARLSSDGRQHRLEDFHAQTAGITASARATLDGAAPFRLEASAEIAGRLDERALAMSATADGQLERISLSAVASQGIAGHAEVVLTPFANAAFASARILLEDIDPAIWLAGALQARLSITADVQPEGDGIVGSFGLTNHQPGPLDRQRLPLNTLAGTLDWQGNTARFASLHAALPGDGDLDGSGEWQDGALKLALTASRLDASRIASILRPTRLNGPLATTLGAKRQDLKMALKDKTFSLLVEASHADGRVELPQLQLAAGDARLNAHGELDLKKPRRFAAEGELLRFDPSRFARLPSAQINASFKAGGQLAAQPTIDGSFTLKDSRLAGQPLSGQGQIRVAWPRIPQADIQLASGVNRLTAHGAYGQPGDLLSIQIEAPQLAPYGLEGGLSSRFELTGGAQNPRLAGTLNAARLGLPGVIRLNELSLKSEAGSEASSPLILDINIASIDMPDQPSLLKLIRFQGNGTNQSHQLNASAEVAGKNRLTLAAEGALGSDYSAWQGKLLEARLNSTDQARNFRLDAPAPIKLAATGWSIGPIRLAGDPLDWQATLQASADARQLHTSLNARGSRIGQVDGELSAAMRGAWSLDRQARWQGRLKSDIADLGWLAELIGEGWQSEGRLAGELQLAGTPAAPLSSGRFRGEKLALRLPGQGLNLANGELDVDLRANLLRINRLGFDSLLQALPRPLRLEVRDDLAGLTQKPGRLEVTGEMRIDQGQAQDKAFLDIHLDRLGAYQLPDQWVAVSGDGRLTWQDGTLGAQGKLAVDAGYWQLAPSGMPRLSDDVIVKRPGKDKAAATLRPKLNLDITTDLGRNFRFNGAGLSSRLGGEIRITARGRDLPRASGTIRTRDGRFDAYGQKLEIERGMLNFNGLLDNPGLDVRAVRKGLAVEPGVQISGTAQKPVVKLVSDPELPDAEKLAWLVLGHGPEQMGAGDATLLFSAAGGLLGNDSGNVIQQLKKTFGFDEFGVRQGNLGDTGGRQQISRVAGGNSVDTTSTTGQQILSVGKRLSSNALLSYEQTLGRAEGIVKLTVNLTRQIAVIGRAGSDNALDVFYTLTFGRDTAADKARPPAGQKP</sequence>
<feature type="signal peptide" evidence="5">
    <location>
        <begin position="1"/>
        <end position="21"/>
    </location>
</feature>
<dbReference type="eggNOG" id="COG2911">
    <property type="taxonomic scope" value="Bacteria"/>
</dbReference>
<proteinExistence type="predicted"/>
<keyword evidence="5" id="KW-0732">Signal</keyword>
<dbReference type="KEGG" id="dar:Daro_0461"/>
<evidence type="ECO:0000256" key="4">
    <source>
        <dbReference type="ARBA" id="ARBA00023136"/>
    </source>
</evidence>
<keyword evidence="2" id="KW-0812">Transmembrane</keyword>
<evidence type="ECO:0000256" key="3">
    <source>
        <dbReference type="ARBA" id="ARBA00022989"/>
    </source>
</evidence>
<comment type="subcellular location">
    <subcellularLocation>
        <location evidence="1">Membrane</location>
        <topology evidence="1">Single-pass membrane protein</topology>
    </subcellularLocation>
</comment>
<dbReference type="GO" id="GO:0009306">
    <property type="term" value="P:protein secretion"/>
    <property type="evidence" value="ECO:0007669"/>
    <property type="project" value="InterPro"/>
</dbReference>
<dbReference type="AlphaFoldDB" id="Q47IW3"/>
<dbReference type="STRING" id="159087.Daro_0461"/>
<organism evidence="7">
    <name type="scientific">Dechloromonas aromatica (strain RCB)</name>
    <dbReference type="NCBI Taxonomy" id="159087"/>
    <lineage>
        <taxon>Bacteria</taxon>
        <taxon>Pseudomonadati</taxon>
        <taxon>Pseudomonadota</taxon>
        <taxon>Betaproteobacteria</taxon>
        <taxon>Rhodocyclales</taxon>
        <taxon>Azonexaceae</taxon>
        <taxon>Dechloromonas</taxon>
    </lineage>
</organism>
<protein>
    <recommendedName>
        <fullName evidence="6">Translocation and assembly module TamB C-terminal domain-containing protein</fullName>
    </recommendedName>
</protein>
<evidence type="ECO:0000259" key="6">
    <source>
        <dbReference type="Pfam" id="PF04357"/>
    </source>
</evidence>
<gene>
    <name evidence="7" type="ordered locus">Daro_0461</name>
</gene>
<dbReference type="PANTHER" id="PTHR36985">
    <property type="entry name" value="TRANSLOCATION AND ASSEMBLY MODULE SUBUNIT TAMB"/>
    <property type="match status" value="1"/>
</dbReference>
<dbReference type="GO" id="GO:0005886">
    <property type="term" value="C:plasma membrane"/>
    <property type="evidence" value="ECO:0007669"/>
    <property type="project" value="InterPro"/>
</dbReference>
<dbReference type="PANTHER" id="PTHR36985:SF1">
    <property type="entry name" value="TRANSLOCATION AND ASSEMBLY MODULE SUBUNIT TAMB"/>
    <property type="match status" value="1"/>
</dbReference>
<dbReference type="HOGENOM" id="CLU_002338_3_0_4"/>
<reference evidence="7" key="1">
    <citation type="submission" date="2005-08" db="EMBL/GenBank/DDBJ databases">
        <title>Complete sequence of Dechloromonas aromatica RCB.</title>
        <authorList>
            <person name="Salinero K.K."/>
            <person name="Copeland A."/>
            <person name="Lucas S."/>
            <person name="Lapidus A."/>
            <person name="Barry K."/>
            <person name="Detter J.C."/>
            <person name="Glavina T."/>
            <person name="Hammon N."/>
            <person name="Israni S."/>
            <person name="Pitluck S."/>
            <person name="Di Bartolo G."/>
            <person name="Trong S."/>
            <person name="Schmutz J."/>
            <person name="Larimer F."/>
            <person name="Land M."/>
            <person name="Ivanova N."/>
            <person name="Richardson P."/>
        </authorList>
    </citation>
    <scope>NUCLEOTIDE SEQUENCE</scope>
    <source>
        <strain evidence="7">RCB</strain>
    </source>
</reference>
<evidence type="ECO:0000256" key="1">
    <source>
        <dbReference type="ARBA" id="ARBA00004167"/>
    </source>
</evidence>
<feature type="domain" description="Translocation and assembly module TamB C-terminal" evidence="6">
    <location>
        <begin position="846"/>
        <end position="1201"/>
    </location>
</feature>